<evidence type="ECO:0000313" key="2">
    <source>
        <dbReference type="Proteomes" id="UP000282977"/>
    </source>
</evidence>
<dbReference type="Proteomes" id="UP000282977">
    <property type="component" value="Unassembled WGS sequence"/>
</dbReference>
<dbReference type="AlphaFoldDB" id="A0A437JD39"/>
<accession>A0A437JD39</accession>
<dbReference type="RefSeq" id="WP_127689551.1">
    <property type="nucleotide sequence ID" value="NZ_RZUL01000001.1"/>
</dbReference>
<comment type="caution">
    <text evidence="1">The sequence shown here is derived from an EMBL/GenBank/DDBJ whole genome shotgun (WGS) entry which is preliminary data.</text>
</comment>
<name>A0A437JD39_9SPHN</name>
<proteinExistence type="predicted"/>
<gene>
    <name evidence="1" type="ORF">ENE74_03385</name>
</gene>
<sequence>MNSQPSFASQDSLDDDLLCGVGKLVCAWGVLEQRLEQKIGLLREAAGDIRTVGSRTRPGMGKLLAELRAMISMRDRRNATVLAEIAALERDIQRIDRFRGLIVSGFQGPEHGGFACRDQKNAPVHVSFAQLQAEIASLNAIGERLLAL</sequence>
<dbReference type="OrthoDB" id="7470099at2"/>
<keyword evidence="2" id="KW-1185">Reference proteome</keyword>
<organism evidence="1 2">
    <name type="scientific">Sphingobium algorifonticola</name>
    <dbReference type="NCBI Taxonomy" id="2008318"/>
    <lineage>
        <taxon>Bacteria</taxon>
        <taxon>Pseudomonadati</taxon>
        <taxon>Pseudomonadota</taxon>
        <taxon>Alphaproteobacteria</taxon>
        <taxon>Sphingomonadales</taxon>
        <taxon>Sphingomonadaceae</taxon>
        <taxon>Sphingobium</taxon>
    </lineage>
</organism>
<dbReference type="EMBL" id="RZUL01000001">
    <property type="protein sequence ID" value="RVT43663.1"/>
    <property type="molecule type" value="Genomic_DNA"/>
</dbReference>
<evidence type="ECO:0000313" key="1">
    <source>
        <dbReference type="EMBL" id="RVT43663.1"/>
    </source>
</evidence>
<reference evidence="1 2" key="1">
    <citation type="submission" date="2019-01" db="EMBL/GenBank/DDBJ databases">
        <authorList>
            <person name="Chen W.-M."/>
        </authorList>
    </citation>
    <scope>NUCLEOTIDE SEQUENCE [LARGE SCALE GENOMIC DNA]</scope>
    <source>
        <strain evidence="1 2">TLA-22</strain>
    </source>
</reference>
<protein>
    <submittedName>
        <fullName evidence="1">Uncharacterized protein</fullName>
    </submittedName>
</protein>